<dbReference type="Pfam" id="PF13302">
    <property type="entry name" value="Acetyltransf_3"/>
    <property type="match status" value="1"/>
</dbReference>
<gene>
    <name evidence="2" type="ORF">lacNasYZ03_18970</name>
</gene>
<dbReference type="EMBL" id="BOCI01000542">
    <property type="protein sequence ID" value="GHW02210.1"/>
    <property type="molecule type" value="Genomic_DNA"/>
</dbReference>
<sequence>MMKTTWQKDGFTIRLAKANDVDDYYLQNYCPLDKEVARLTGCKEEFTKEEVTSFFLKAIKETDRYFFLILDPAGKIIGESVINEIDWDLRRANFRICIFHPAARGKGIGSWAVEVNRDFAFDQLQLHRLELDVFSFNPRAEKAYLRAGFKREGVLRDAVLDQGRYADDILMAILEDDWRRLKNGE</sequence>
<dbReference type="InterPro" id="IPR000182">
    <property type="entry name" value="GNAT_dom"/>
</dbReference>
<dbReference type="Gene3D" id="3.40.630.30">
    <property type="match status" value="1"/>
</dbReference>
<dbReference type="RefSeq" id="WP_244660718.1">
    <property type="nucleotide sequence ID" value="NZ_BOCG01000436.1"/>
</dbReference>
<keyword evidence="3" id="KW-1185">Reference proteome</keyword>
<dbReference type="SUPFAM" id="SSF55729">
    <property type="entry name" value="Acyl-CoA N-acyltransferases (Nat)"/>
    <property type="match status" value="1"/>
</dbReference>
<proteinExistence type="predicted"/>
<evidence type="ECO:0000313" key="3">
    <source>
        <dbReference type="Proteomes" id="UP000616547"/>
    </source>
</evidence>
<comment type="caution">
    <text evidence="2">The sequence shown here is derived from an EMBL/GenBank/DDBJ whole genome shotgun (WGS) entry which is preliminary data.</text>
</comment>
<dbReference type="PANTHER" id="PTHR43415">
    <property type="entry name" value="SPERMIDINE N(1)-ACETYLTRANSFERASE"/>
    <property type="match status" value="1"/>
</dbReference>
<dbReference type="Proteomes" id="UP000616547">
    <property type="component" value="Unassembled WGS sequence"/>
</dbReference>
<protein>
    <recommendedName>
        <fullName evidence="1">N-acetyltransferase domain-containing protein</fullName>
    </recommendedName>
</protein>
<evidence type="ECO:0000259" key="1">
    <source>
        <dbReference type="PROSITE" id="PS51186"/>
    </source>
</evidence>
<organism evidence="2 3">
    <name type="scientific">Lactobacillus nasalidis</name>
    <dbReference type="NCBI Taxonomy" id="2797258"/>
    <lineage>
        <taxon>Bacteria</taxon>
        <taxon>Bacillati</taxon>
        <taxon>Bacillota</taxon>
        <taxon>Bacilli</taxon>
        <taxon>Lactobacillales</taxon>
        <taxon>Lactobacillaceae</taxon>
        <taxon>Lactobacillus</taxon>
    </lineage>
</organism>
<feature type="domain" description="N-acetyltransferase" evidence="1">
    <location>
        <begin position="27"/>
        <end position="176"/>
    </location>
</feature>
<accession>A0ABQ3W6M9</accession>
<reference evidence="3" key="1">
    <citation type="submission" date="2021-01" db="EMBL/GenBank/DDBJ databases">
        <title>Draft genome sequence of Nasalis larvatus strain YZ03.</title>
        <authorList>
            <person name="Suzuki-Hashido N."/>
            <person name="Tsuchida S."/>
            <person name="Hayakawa T."/>
        </authorList>
    </citation>
    <scope>NUCLEOTIDE SEQUENCE [LARGE SCALE GENOMIC DNA]</scope>
    <source>
        <strain evidence="3">YZ03</strain>
    </source>
</reference>
<dbReference type="PROSITE" id="PS51186">
    <property type="entry name" value="GNAT"/>
    <property type="match status" value="1"/>
</dbReference>
<dbReference type="InterPro" id="IPR016181">
    <property type="entry name" value="Acyl_CoA_acyltransferase"/>
</dbReference>
<evidence type="ECO:0000313" key="2">
    <source>
        <dbReference type="EMBL" id="GHW02210.1"/>
    </source>
</evidence>
<dbReference type="PANTHER" id="PTHR43415:SF3">
    <property type="entry name" value="GNAT-FAMILY ACETYLTRANSFERASE"/>
    <property type="match status" value="1"/>
</dbReference>
<name>A0ABQ3W6M9_9LACO</name>